<dbReference type="Proteomes" id="UP001149140">
    <property type="component" value="Unassembled WGS sequence"/>
</dbReference>
<organism evidence="1 2">
    <name type="scientific">Solirubrobacter ginsenosidimutans</name>
    <dbReference type="NCBI Taxonomy" id="490573"/>
    <lineage>
        <taxon>Bacteria</taxon>
        <taxon>Bacillati</taxon>
        <taxon>Actinomycetota</taxon>
        <taxon>Thermoleophilia</taxon>
        <taxon>Solirubrobacterales</taxon>
        <taxon>Solirubrobacteraceae</taxon>
        <taxon>Solirubrobacter</taxon>
    </lineage>
</organism>
<dbReference type="EMBL" id="JAPDOD010000043">
    <property type="protein sequence ID" value="MDA0165192.1"/>
    <property type="molecule type" value="Genomic_DNA"/>
</dbReference>
<keyword evidence="2" id="KW-1185">Reference proteome</keyword>
<accession>A0A9X3MZ47</accession>
<protein>
    <submittedName>
        <fullName evidence="1">DUF4259 domain-containing protein</fullName>
    </submittedName>
</protein>
<gene>
    <name evidence="1" type="ORF">OM076_33290</name>
</gene>
<dbReference type="AlphaFoldDB" id="A0A9X3MZ47"/>
<reference evidence="1" key="1">
    <citation type="submission" date="2022-10" db="EMBL/GenBank/DDBJ databases">
        <title>The WGS of Solirubrobacter ginsenosidimutans DSM 21036.</title>
        <authorList>
            <person name="Jiang Z."/>
        </authorList>
    </citation>
    <scope>NUCLEOTIDE SEQUENCE</scope>
    <source>
        <strain evidence="1">DSM 21036</strain>
    </source>
</reference>
<dbReference type="Pfam" id="PF14078">
    <property type="entry name" value="DUF4259"/>
    <property type="match status" value="1"/>
</dbReference>
<dbReference type="InterPro" id="IPR025355">
    <property type="entry name" value="DUF4259"/>
</dbReference>
<proteinExistence type="predicted"/>
<name>A0A9X3MZ47_9ACTN</name>
<sequence>MGAWGEGVLENDAALDWLGELEEQPQIQTVTFALSDAAGTDDYLAASAGCEALVAAELVAYALGRPPSEPEERLATLADELAGLREHANLAVRAVAIVADADHSELTDLWTEDGPNADWDAVLADLRSRLG</sequence>
<evidence type="ECO:0000313" key="1">
    <source>
        <dbReference type="EMBL" id="MDA0165192.1"/>
    </source>
</evidence>
<dbReference type="RefSeq" id="WP_270044449.1">
    <property type="nucleotide sequence ID" value="NZ_JAPDOD010000043.1"/>
</dbReference>
<comment type="caution">
    <text evidence="1">The sequence shown here is derived from an EMBL/GenBank/DDBJ whole genome shotgun (WGS) entry which is preliminary data.</text>
</comment>
<evidence type="ECO:0000313" key="2">
    <source>
        <dbReference type="Proteomes" id="UP001149140"/>
    </source>
</evidence>